<keyword evidence="11 12" id="KW-0350">Heme biosynthesis</keyword>
<dbReference type="InterPro" id="IPR050464">
    <property type="entry name" value="Zeta_carotene_desat/Oxidored"/>
</dbReference>
<sequence length="487" mass="50635">MISHLGADGAREWFCHGGGVKSKHVVVVGGGISGLGAAWHLSRAGLRVTVLEGGPRVGGKLKVSELAGVPLDEGAESMLARRPEAVGLVTDLGLDDLLRHPGTASSAIYSHGGLKPFPAGQVMGVPSDLTALAQSGVLDAAGVARAALDLARRPTPRGGDLSVADYVGDRLGREVVDRLVEPLLGGVYAGRAELLSFEATLPQLAHASRGRRSLVQAAKAIQEAAPKDQGPVFATMRDGMGSLPVLLAEILVKNGVEIRTEAMAQELRRTPDGWRVVLGPKTAPVPVDADAVVLAVPAAPTARLLAAEAPAASAELAGIEYASMAIISLAYRASAFPERPRGSGYLVPPVENRQVKAVTFSSVKWPSLTEKDPDLVLVRASIGRFGEERTLQRSDGELKAAAMAELADTCAVGELPVDARITRWGGGLPQYNVGHLDRVARARSALAGHPRLAVCGAAYDGVGVPACLATAKAAAVRIIDQLREVQP</sequence>
<evidence type="ECO:0000256" key="1">
    <source>
        <dbReference type="ARBA" id="ARBA00001755"/>
    </source>
</evidence>
<dbReference type="Gene3D" id="3.50.50.60">
    <property type="entry name" value="FAD/NAD(P)-binding domain"/>
    <property type="match status" value="1"/>
</dbReference>
<organism evidence="14 15">
    <name type="scientific">Actinocorallia herbida</name>
    <dbReference type="NCBI Taxonomy" id="58109"/>
    <lineage>
        <taxon>Bacteria</taxon>
        <taxon>Bacillati</taxon>
        <taxon>Actinomycetota</taxon>
        <taxon>Actinomycetes</taxon>
        <taxon>Streptosporangiales</taxon>
        <taxon>Thermomonosporaceae</taxon>
        <taxon>Actinocorallia</taxon>
    </lineage>
</organism>
<comment type="caution">
    <text evidence="14">The sequence shown here is derived from an EMBL/GenBank/DDBJ whole genome shotgun (WGS) entry which is preliminary data.</text>
</comment>
<dbReference type="Pfam" id="PF01593">
    <property type="entry name" value="Amino_oxidase"/>
    <property type="match status" value="1"/>
</dbReference>
<evidence type="ECO:0000256" key="4">
    <source>
        <dbReference type="ARBA" id="ARBA00004744"/>
    </source>
</evidence>
<dbReference type="GO" id="GO:0005737">
    <property type="term" value="C:cytoplasm"/>
    <property type="evidence" value="ECO:0007669"/>
    <property type="project" value="UniProtKB-SubCell"/>
</dbReference>
<dbReference type="EMBL" id="RJKE01000001">
    <property type="protein sequence ID" value="ROO89193.1"/>
    <property type="molecule type" value="Genomic_DNA"/>
</dbReference>
<gene>
    <name evidence="14" type="ORF">EDD29_6880</name>
</gene>
<dbReference type="InterPro" id="IPR036188">
    <property type="entry name" value="FAD/NAD-bd_sf"/>
</dbReference>
<feature type="domain" description="Amine oxidase" evidence="13">
    <location>
        <begin position="32"/>
        <end position="479"/>
    </location>
</feature>
<dbReference type="InterPro" id="IPR004572">
    <property type="entry name" value="Protoporphyrinogen_oxidase"/>
</dbReference>
<evidence type="ECO:0000256" key="2">
    <source>
        <dbReference type="ARBA" id="ARBA00001974"/>
    </source>
</evidence>
<evidence type="ECO:0000256" key="5">
    <source>
        <dbReference type="ARBA" id="ARBA00008310"/>
    </source>
</evidence>
<evidence type="ECO:0000256" key="3">
    <source>
        <dbReference type="ARBA" id="ARBA00002185"/>
    </source>
</evidence>
<evidence type="ECO:0000256" key="9">
    <source>
        <dbReference type="ARBA" id="ARBA00022827"/>
    </source>
</evidence>
<dbReference type="PANTHER" id="PTHR42923">
    <property type="entry name" value="PROTOPORPHYRINOGEN OXIDASE"/>
    <property type="match status" value="1"/>
</dbReference>
<evidence type="ECO:0000259" key="13">
    <source>
        <dbReference type="Pfam" id="PF01593"/>
    </source>
</evidence>
<name>A0A3N1D6N0_9ACTN</name>
<accession>A0A3N1D6N0</accession>
<dbReference type="PANTHER" id="PTHR42923:SF3">
    <property type="entry name" value="PROTOPORPHYRINOGEN OXIDASE"/>
    <property type="match status" value="1"/>
</dbReference>
<evidence type="ECO:0000256" key="10">
    <source>
        <dbReference type="ARBA" id="ARBA00023002"/>
    </source>
</evidence>
<dbReference type="NCBIfam" id="TIGR00562">
    <property type="entry name" value="proto_IX_ox"/>
    <property type="match status" value="1"/>
</dbReference>
<dbReference type="Proteomes" id="UP000272400">
    <property type="component" value="Unassembled WGS sequence"/>
</dbReference>
<evidence type="ECO:0000256" key="7">
    <source>
        <dbReference type="ARBA" id="ARBA00019046"/>
    </source>
</evidence>
<keyword evidence="12" id="KW-0963">Cytoplasm</keyword>
<keyword evidence="10 12" id="KW-0560">Oxidoreductase</keyword>
<keyword evidence="8 12" id="KW-0285">Flavoprotein</keyword>
<evidence type="ECO:0000313" key="15">
    <source>
        <dbReference type="Proteomes" id="UP000272400"/>
    </source>
</evidence>
<protein>
    <recommendedName>
        <fullName evidence="7 12">Coproporphyrinogen III oxidase</fullName>
        <ecNumber evidence="6 12">1.3.3.15</ecNumber>
    </recommendedName>
</protein>
<keyword evidence="9 12" id="KW-0274">FAD</keyword>
<dbReference type="EC" id="1.3.3.15" evidence="6 12"/>
<evidence type="ECO:0000256" key="8">
    <source>
        <dbReference type="ARBA" id="ARBA00022630"/>
    </source>
</evidence>
<evidence type="ECO:0000256" key="11">
    <source>
        <dbReference type="ARBA" id="ARBA00023133"/>
    </source>
</evidence>
<dbReference type="GO" id="GO:0006783">
    <property type="term" value="P:heme biosynthetic process"/>
    <property type="evidence" value="ECO:0007669"/>
    <property type="project" value="UniProtKB-UniRule"/>
</dbReference>
<comment type="pathway">
    <text evidence="4 12">Porphyrin-containing compound metabolism; protoheme biosynthesis.</text>
</comment>
<dbReference type="InterPro" id="IPR002937">
    <property type="entry name" value="Amino_oxidase"/>
</dbReference>
<dbReference type="AlphaFoldDB" id="A0A3N1D6N0"/>
<reference evidence="14 15" key="1">
    <citation type="submission" date="2018-11" db="EMBL/GenBank/DDBJ databases">
        <title>Sequencing the genomes of 1000 actinobacteria strains.</title>
        <authorList>
            <person name="Klenk H.-P."/>
        </authorList>
    </citation>
    <scope>NUCLEOTIDE SEQUENCE [LARGE SCALE GENOMIC DNA]</scope>
    <source>
        <strain evidence="14 15">DSM 44254</strain>
    </source>
</reference>
<comment type="function">
    <text evidence="3 12">Involved in coproporphyrin-dependent heme b biosynthesis. Catalyzes the oxidation of coproporphyrinogen III to coproporphyrin III.</text>
</comment>
<comment type="similarity">
    <text evidence="5 12">Belongs to the protoporphyrinogen/coproporphyrinogen oxidase family. Coproporphyrinogen III oxidase subfamily.</text>
</comment>
<dbReference type="SUPFAM" id="SSF54373">
    <property type="entry name" value="FAD-linked reductases, C-terminal domain"/>
    <property type="match status" value="1"/>
</dbReference>
<dbReference type="GO" id="GO:0004729">
    <property type="term" value="F:oxygen-dependent protoporphyrinogen oxidase activity"/>
    <property type="evidence" value="ECO:0007669"/>
    <property type="project" value="UniProtKB-UniRule"/>
</dbReference>
<keyword evidence="15" id="KW-1185">Reference proteome</keyword>
<dbReference type="SUPFAM" id="SSF51905">
    <property type="entry name" value="FAD/NAD(P)-binding domain"/>
    <property type="match status" value="1"/>
</dbReference>
<evidence type="ECO:0000313" key="14">
    <source>
        <dbReference type="EMBL" id="ROO89193.1"/>
    </source>
</evidence>
<evidence type="ECO:0000256" key="12">
    <source>
        <dbReference type="RuleBase" id="RU364052"/>
    </source>
</evidence>
<dbReference type="UniPathway" id="UPA00252"/>
<dbReference type="Gene3D" id="3.90.660.20">
    <property type="entry name" value="Protoporphyrinogen oxidase, mitochondrial, domain 2"/>
    <property type="match status" value="1"/>
</dbReference>
<comment type="catalytic activity">
    <reaction evidence="1">
        <text>coproporphyrinogen III + 3 O2 = coproporphyrin III + 3 H2O2</text>
        <dbReference type="Rhea" id="RHEA:43436"/>
        <dbReference type="ChEBI" id="CHEBI:15379"/>
        <dbReference type="ChEBI" id="CHEBI:16240"/>
        <dbReference type="ChEBI" id="CHEBI:57309"/>
        <dbReference type="ChEBI" id="CHEBI:131725"/>
        <dbReference type="EC" id="1.3.3.15"/>
    </reaction>
    <physiologicalReaction direction="left-to-right" evidence="1">
        <dbReference type="Rhea" id="RHEA:43437"/>
    </physiologicalReaction>
</comment>
<dbReference type="Gene3D" id="1.10.3110.10">
    <property type="entry name" value="protoporphyrinogen ix oxidase, domain 3"/>
    <property type="match status" value="1"/>
</dbReference>
<comment type="cofactor">
    <cofactor evidence="2 12">
        <name>FAD</name>
        <dbReference type="ChEBI" id="CHEBI:57692"/>
    </cofactor>
</comment>
<proteinExistence type="inferred from homology"/>
<comment type="subcellular location">
    <subcellularLocation>
        <location evidence="12">Cytoplasm</location>
    </subcellularLocation>
</comment>
<evidence type="ECO:0000256" key="6">
    <source>
        <dbReference type="ARBA" id="ARBA00012402"/>
    </source>
</evidence>